<dbReference type="AlphaFoldDB" id="A0A939B5X6"/>
<dbReference type="InterPro" id="IPR001431">
    <property type="entry name" value="Pept_M16_Zn_BS"/>
</dbReference>
<dbReference type="InterPro" id="IPR011765">
    <property type="entry name" value="Pept_M16_N"/>
</dbReference>
<keyword evidence="9" id="KW-0732">Signal</keyword>
<comment type="similarity">
    <text evidence="2 8">Belongs to the peptidase M16 family.</text>
</comment>
<sequence length="968" mass="110018">MNKLITALFAFLLALVLPVEAKEYKYQTVPGDLMKTRIYTLDNGLTVYLSVNNEKPRIQTYIAVRTGSRNDPPETTGLAHYLEHLMFKGTRQFGTSDAAKEAPLLDSIQNRFEVYRTLKDSLQRRAYYHQIDSISQLAAKYFIPNEYDKLMSSIGAQGTNAYTSNDVTCYVEDIPANEVENWARIQADRFQNMVIRGFHTELEAVYEEYNIGLANDGNKLFDAMNALLFPGHPYGTQTTIGTQEHLKNPSIVNIKNYFKRYYVPNNVAICMAGDFNPDEVIAIIDKYFGTWKPNPNLSQPQYAPIPERTAPADTTVVGQEAENIYMAWRFDKAASFQTDTLDVISDMLSNGKAGLMDLDLDQQMKWLGGGTFTYPLAEYSGFVMAGFPKEGQSLDDVKALLLGEIEKIKKGDFSEDLLKAVINNKKLSFYTTLESNAGRADMFVNAFINRQKWSDVVGRLDRISGITKQQIVDFVNRHFLDNYIAVYKRTGVDSTIKKIDKPEITAIPTNRDMQSAFVTEIINSETEPIQPKFVDFDKDLTKATTKNGLPVLYVKNTENGRFTLSYYYKFGEESDKWLPYAAQYLNYLGTDKMTAEQVKQKFYGLACNYGIIVDTKAIRIYLNGLAENMPEAMALLDNVIANAKVDTDAYTKFVGIEEKSRADNKLDQSANFSRLQTYGMYGAYNTYLNIPSSEELKEMNPQKLVDMIKALKGYKHEVLYYGPMELNELTAVIDKGQKAAKTLADVPAGKPYKMQQTTQNEVLIAPYDAKNIYMIQFHNDGRQWNPDQQPVISLFNEYYGGGMNTVVFQELREARGLAYSAFAMYGTPGYKGQPEYAYTYIISQNDKMMDCIRTFNSIIDTIPQSDKALELAKQALMKRLATRRVTKENLIYTYLGARDRGIDYDINKKVYEAVPSLTMDDVAKFEKEVMANKPYRYIILGDEKQLDMKALEKIGPIKRLTTEEIFGY</sequence>
<keyword evidence="6" id="KW-0862">Zinc</keyword>
<gene>
    <name evidence="12" type="ORF">H6A34_08195</name>
</gene>
<evidence type="ECO:0000256" key="2">
    <source>
        <dbReference type="ARBA" id="ARBA00007261"/>
    </source>
</evidence>
<dbReference type="RefSeq" id="WP_205104800.1">
    <property type="nucleotide sequence ID" value="NZ_JACJJG010000039.1"/>
</dbReference>
<evidence type="ECO:0000256" key="7">
    <source>
        <dbReference type="ARBA" id="ARBA00023049"/>
    </source>
</evidence>
<feature type="signal peptide" evidence="9">
    <location>
        <begin position="1"/>
        <end position="21"/>
    </location>
</feature>
<dbReference type="Pfam" id="PF05193">
    <property type="entry name" value="Peptidase_M16_C"/>
    <property type="match status" value="2"/>
</dbReference>
<dbReference type="PROSITE" id="PS00143">
    <property type="entry name" value="INSULINASE"/>
    <property type="match status" value="1"/>
</dbReference>
<evidence type="ECO:0000256" key="3">
    <source>
        <dbReference type="ARBA" id="ARBA00022670"/>
    </source>
</evidence>
<dbReference type="InterPro" id="IPR007863">
    <property type="entry name" value="Peptidase_M16_C"/>
</dbReference>
<evidence type="ECO:0000256" key="6">
    <source>
        <dbReference type="ARBA" id="ARBA00022833"/>
    </source>
</evidence>
<evidence type="ECO:0000256" key="1">
    <source>
        <dbReference type="ARBA" id="ARBA00001947"/>
    </source>
</evidence>
<dbReference type="EMBL" id="JACJJG010000039">
    <property type="protein sequence ID" value="MBM6673854.1"/>
    <property type="molecule type" value="Genomic_DNA"/>
</dbReference>
<evidence type="ECO:0000313" key="13">
    <source>
        <dbReference type="Proteomes" id="UP000706891"/>
    </source>
</evidence>
<organism evidence="12 13">
    <name type="scientific">Marseilla massiliensis</name>
    <dbReference type="NCBI Taxonomy" id="1841864"/>
    <lineage>
        <taxon>Bacteria</taxon>
        <taxon>Pseudomonadati</taxon>
        <taxon>Bacteroidota</taxon>
        <taxon>Bacteroidia</taxon>
        <taxon>Bacteroidales</taxon>
        <taxon>Prevotellaceae</taxon>
        <taxon>Marseilla</taxon>
    </lineage>
</organism>
<keyword evidence="7" id="KW-0482">Metalloprotease</keyword>
<dbReference type="InterPro" id="IPR050626">
    <property type="entry name" value="Peptidase_M16"/>
</dbReference>
<feature type="domain" description="Peptidase M16 N-terminal" evidence="10">
    <location>
        <begin position="50"/>
        <end position="93"/>
    </location>
</feature>
<feature type="chain" id="PRO_5037589137" evidence="9">
    <location>
        <begin position="22"/>
        <end position="968"/>
    </location>
</feature>
<dbReference type="Gene3D" id="3.30.830.10">
    <property type="entry name" value="Metalloenzyme, LuxS/M16 peptidase-like"/>
    <property type="match status" value="4"/>
</dbReference>
<feature type="domain" description="Peptidase M16 C-terminal" evidence="11">
    <location>
        <begin position="254"/>
        <end position="424"/>
    </location>
</feature>
<keyword evidence="13" id="KW-1185">Reference proteome</keyword>
<dbReference type="PANTHER" id="PTHR43690:SF17">
    <property type="entry name" value="PROTEIN YHJJ"/>
    <property type="match status" value="1"/>
</dbReference>
<evidence type="ECO:0000313" key="12">
    <source>
        <dbReference type="EMBL" id="MBM6673854.1"/>
    </source>
</evidence>
<reference evidence="12" key="1">
    <citation type="submission" date="2020-08" db="EMBL/GenBank/DDBJ databases">
        <authorList>
            <person name="Cejkova D."/>
            <person name="Kubasova T."/>
            <person name="Jahodarova E."/>
            <person name="Rychlik I."/>
        </authorList>
    </citation>
    <scope>NUCLEOTIDE SEQUENCE</scope>
    <source>
        <strain evidence="12">An824</strain>
    </source>
</reference>
<evidence type="ECO:0000256" key="9">
    <source>
        <dbReference type="SAM" id="SignalP"/>
    </source>
</evidence>
<name>A0A939B5X6_9BACT</name>
<reference evidence="12" key="2">
    <citation type="journal article" date="2021" name="Sci. Rep.">
        <title>The distribution of antibiotic resistance genes in chicken gut microbiota commensals.</title>
        <authorList>
            <person name="Juricova H."/>
            <person name="Matiasovicova J."/>
            <person name="Kubasova T."/>
            <person name="Cejkova D."/>
            <person name="Rychlik I."/>
        </authorList>
    </citation>
    <scope>NUCLEOTIDE SEQUENCE</scope>
    <source>
        <strain evidence="12">An824</strain>
    </source>
</reference>
<evidence type="ECO:0000256" key="5">
    <source>
        <dbReference type="ARBA" id="ARBA00022801"/>
    </source>
</evidence>
<dbReference type="Proteomes" id="UP000706891">
    <property type="component" value="Unassembled WGS sequence"/>
</dbReference>
<dbReference type="Pfam" id="PF00675">
    <property type="entry name" value="Peptidase_M16"/>
    <property type="match status" value="1"/>
</dbReference>
<protein>
    <submittedName>
        <fullName evidence="12">Insulinase family protein</fullName>
    </submittedName>
</protein>
<dbReference type="PANTHER" id="PTHR43690">
    <property type="entry name" value="NARDILYSIN"/>
    <property type="match status" value="1"/>
</dbReference>
<dbReference type="GO" id="GO:0006508">
    <property type="term" value="P:proteolysis"/>
    <property type="evidence" value="ECO:0007669"/>
    <property type="project" value="UniProtKB-KW"/>
</dbReference>
<evidence type="ECO:0000256" key="8">
    <source>
        <dbReference type="RuleBase" id="RU004447"/>
    </source>
</evidence>
<keyword evidence="3" id="KW-0645">Protease</keyword>
<evidence type="ECO:0000259" key="11">
    <source>
        <dbReference type="Pfam" id="PF05193"/>
    </source>
</evidence>
<dbReference type="GO" id="GO:0046872">
    <property type="term" value="F:metal ion binding"/>
    <property type="evidence" value="ECO:0007669"/>
    <property type="project" value="UniProtKB-KW"/>
</dbReference>
<keyword evidence="5" id="KW-0378">Hydrolase</keyword>
<proteinExistence type="inferred from homology"/>
<evidence type="ECO:0000259" key="10">
    <source>
        <dbReference type="Pfam" id="PF00675"/>
    </source>
</evidence>
<dbReference type="SUPFAM" id="SSF63411">
    <property type="entry name" value="LuxS/MPP-like metallohydrolase"/>
    <property type="match status" value="4"/>
</dbReference>
<feature type="domain" description="Peptidase M16 C-terminal" evidence="11">
    <location>
        <begin position="718"/>
        <end position="876"/>
    </location>
</feature>
<keyword evidence="4" id="KW-0479">Metal-binding</keyword>
<evidence type="ECO:0000256" key="4">
    <source>
        <dbReference type="ARBA" id="ARBA00022723"/>
    </source>
</evidence>
<comment type="caution">
    <text evidence="12">The sequence shown here is derived from an EMBL/GenBank/DDBJ whole genome shotgun (WGS) entry which is preliminary data.</text>
</comment>
<dbReference type="InterPro" id="IPR011249">
    <property type="entry name" value="Metalloenz_LuxS/M16"/>
</dbReference>
<comment type="cofactor">
    <cofactor evidence="1">
        <name>Zn(2+)</name>
        <dbReference type="ChEBI" id="CHEBI:29105"/>
    </cofactor>
</comment>
<accession>A0A939B5X6</accession>
<dbReference type="GO" id="GO:0004222">
    <property type="term" value="F:metalloendopeptidase activity"/>
    <property type="evidence" value="ECO:0007669"/>
    <property type="project" value="InterPro"/>
</dbReference>